<keyword evidence="2" id="KW-1185">Reference proteome</keyword>
<dbReference type="Pfam" id="PF25821">
    <property type="entry name" value="DUF7950"/>
    <property type="match status" value="1"/>
</dbReference>
<reference evidence="3" key="1">
    <citation type="submission" date="2025-08" db="UniProtKB">
        <authorList>
            <consortium name="RefSeq"/>
        </authorList>
    </citation>
    <scope>IDENTIFICATION</scope>
    <source>
        <tissue evidence="3">Leaf</tissue>
    </source>
</reference>
<proteinExistence type="predicted"/>
<feature type="domain" description="DUF7950" evidence="1">
    <location>
        <begin position="156"/>
        <end position="204"/>
    </location>
</feature>
<evidence type="ECO:0000259" key="1">
    <source>
        <dbReference type="Pfam" id="PF25821"/>
    </source>
</evidence>
<evidence type="ECO:0000313" key="2">
    <source>
        <dbReference type="Proteomes" id="UP000504621"/>
    </source>
</evidence>
<dbReference type="RefSeq" id="XP_021299337.1">
    <property type="nucleotide sequence ID" value="XM_021443662.1"/>
</dbReference>
<dbReference type="PANTHER" id="PTHR33595:SF10">
    <property type="match status" value="1"/>
</dbReference>
<name>A0A6J1BIG7_9ROSI</name>
<dbReference type="Proteomes" id="UP000504621">
    <property type="component" value="Unplaced"/>
</dbReference>
<sequence length="204" mass="23299">MEYAKLPRGSQDKTVINRIMLRFRPIAPKPVAGETRSGGDQCDNKNLLLSKPRAKRKYVRVRKNNINRKKRSSSDHLHHEELSKDPERIVTLQLLPEKTEANGSIIKQNDAVLEENQGTPLLFDLNFNNRWIDRMGVVEEPDQMVVVSQKRKVTVVESWVTVECVTDTCMDGRKLGSTDVDRTKNLEADTCPGFISDGLNRVQW</sequence>
<evidence type="ECO:0000313" key="3">
    <source>
        <dbReference type="RefSeq" id="XP_021299337.1"/>
    </source>
</evidence>
<accession>A0A6J1BIG7</accession>
<protein>
    <submittedName>
        <fullName evidence="3">Uncharacterized protein LOC110427997</fullName>
    </submittedName>
</protein>
<organism evidence="2 3">
    <name type="scientific">Herrania umbratica</name>
    <dbReference type="NCBI Taxonomy" id="108875"/>
    <lineage>
        <taxon>Eukaryota</taxon>
        <taxon>Viridiplantae</taxon>
        <taxon>Streptophyta</taxon>
        <taxon>Embryophyta</taxon>
        <taxon>Tracheophyta</taxon>
        <taxon>Spermatophyta</taxon>
        <taxon>Magnoliopsida</taxon>
        <taxon>eudicotyledons</taxon>
        <taxon>Gunneridae</taxon>
        <taxon>Pentapetalae</taxon>
        <taxon>rosids</taxon>
        <taxon>malvids</taxon>
        <taxon>Malvales</taxon>
        <taxon>Malvaceae</taxon>
        <taxon>Byttnerioideae</taxon>
        <taxon>Herrania</taxon>
    </lineage>
</organism>
<dbReference type="AlphaFoldDB" id="A0A6J1BIG7"/>
<dbReference type="OrthoDB" id="1898295at2759"/>
<dbReference type="PANTHER" id="PTHR33595">
    <property type="entry name" value="VON WILLEBRAND FACTOR A DOMAIN PROTEIN"/>
    <property type="match status" value="1"/>
</dbReference>
<gene>
    <name evidence="3" type="primary">LOC110427997</name>
</gene>
<dbReference type="InterPro" id="IPR057710">
    <property type="entry name" value="DUF7950"/>
</dbReference>
<dbReference type="GeneID" id="110427997"/>